<protein>
    <recommendedName>
        <fullName evidence="1">Phenylalanyl tRNA synthetase beta chain core domain-containing protein</fullName>
    </recommendedName>
</protein>
<accession>X1QAY9</accession>
<dbReference type="InterPro" id="IPR041616">
    <property type="entry name" value="PheRS_beta_core"/>
</dbReference>
<evidence type="ECO:0000313" key="2">
    <source>
        <dbReference type="EMBL" id="GAI65642.1"/>
    </source>
</evidence>
<feature type="non-terminal residue" evidence="2">
    <location>
        <position position="1"/>
    </location>
</feature>
<proteinExistence type="predicted"/>
<feature type="domain" description="Phenylalanyl tRNA synthetase beta chain core" evidence="1">
    <location>
        <begin position="4"/>
        <end position="94"/>
    </location>
</feature>
<gene>
    <name evidence="2" type="ORF">S06H3_65108</name>
</gene>
<organism evidence="2">
    <name type="scientific">marine sediment metagenome</name>
    <dbReference type="NCBI Taxonomy" id="412755"/>
    <lineage>
        <taxon>unclassified sequences</taxon>
        <taxon>metagenomes</taxon>
        <taxon>ecological metagenomes</taxon>
    </lineage>
</organism>
<dbReference type="EMBL" id="BARV01043719">
    <property type="protein sequence ID" value="GAI65642.1"/>
    <property type="molecule type" value="Genomic_DNA"/>
</dbReference>
<sequence length="103" mass="10840">SPQGNELPQEKEMLCAALSGPEAELSWHGNKEKLNFFDAKGVVENLLNQLGLEATFGVSDDESLLPGRAANIIIGGDKVGIVGNLHPKVAQSISFSCGSSFPC</sequence>
<dbReference type="Pfam" id="PF17759">
    <property type="entry name" value="tRNA_synthFbeta"/>
    <property type="match status" value="1"/>
</dbReference>
<feature type="non-terminal residue" evidence="2">
    <location>
        <position position="103"/>
    </location>
</feature>
<evidence type="ECO:0000259" key="1">
    <source>
        <dbReference type="Pfam" id="PF17759"/>
    </source>
</evidence>
<comment type="caution">
    <text evidence="2">The sequence shown here is derived from an EMBL/GenBank/DDBJ whole genome shotgun (WGS) entry which is preliminary data.</text>
</comment>
<name>X1QAY9_9ZZZZ</name>
<reference evidence="2" key="1">
    <citation type="journal article" date="2014" name="Front. Microbiol.">
        <title>High frequency of phylogenetically diverse reductive dehalogenase-homologous genes in deep subseafloor sedimentary metagenomes.</title>
        <authorList>
            <person name="Kawai M."/>
            <person name="Futagami T."/>
            <person name="Toyoda A."/>
            <person name="Takaki Y."/>
            <person name="Nishi S."/>
            <person name="Hori S."/>
            <person name="Arai W."/>
            <person name="Tsubouchi T."/>
            <person name="Morono Y."/>
            <person name="Uchiyama I."/>
            <person name="Ito T."/>
            <person name="Fujiyama A."/>
            <person name="Inagaki F."/>
            <person name="Takami H."/>
        </authorList>
    </citation>
    <scope>NUCLEOTIDE SEQUENCE</scope>
    <source>
        <strain evidence="2">Expedition CK06-06</strain>
    </source>
</reference>
<dbReference type="SUPFAM" id="SSF55681">
    <property type="entry name" value="Class II aaRS and biotin synthetases"/>
    <property type="match status" value="1"/>
</dbReference>
<dbReference type="AlphaFoldDB" id="X1QAY9"/>
<dbReference type="InterPro" id="IPR045864">
    <property type="entry name" value="aa-tRNA-synth_II/BPL/LPL"/>
</dbReference>
<dbReference type="Gene3D" id="3.30.930.10">
    <property type="entry name" value="Bira Bifunctional Protein, Domain 2"/>
    <property type="match status" value="1"/>
</dbReference>